<organism evidence="4 5">
    <name type="scientific">Thalassovita litoralis</name>
    <dbReference type="NCBI Taxonomy" id="1010611"/>
    <lineage>
        <taxon>Bacteria</taxon>
        <taxon>Pseudomonadati</taxon>
        <taxon>Pseudomonadota</taxon>
        <taxon>Alphaproteobacteria</taxon>
        <taxon>Rhodobacterales</taxon>
        <taxon>Roseobacteraceae</taxon>
        <taxon>Thalassovita</taxon>
    </lineage>
</organism>
<dbReference type="Pfam" id="PF00691">
    <property type="entry name" value="OmpA"/>
    <property type="match status" value="1"/>
</dbReference>
<sequence>MAKMVSRTLRAAFACAVISGLGLAGAASAQNYESNARVVEGERYVPTIWIDPDGCEHWVMDDGAEGYMSPHTNRQGIPVCHPVNVCGVMNSDQLFATDSYRISAGGKATLRSFFQQSQARAYIIAGHTDSRASDEYNMRLSYNRANSVARVAAGVGANVIDVRGYGERMPKVPNTSAANMQQNRRVEIICVK</sequence>
<name>A0A521FMB4_9RHOB</name>
<evidence type="ECO:0000313" key="4">
    <source>
        <dbReference type="EMBL" id="SMO97363.1"/>
    </source>
</evidence>
<dbReference type="SUPFAM" id="SSF103088">
    <property type="entry name" value="OmpA-like"/>
    <property type="match status" value="1"/>
</dbReference>
<dbReference type="Gene3D" id="3.30.1330.60">
    <property type="entry name" value="OmpA-like domain"/>
    <property type="match status" value="1"/>
</dbReference>
<reference evidence="4 5" key="1">
    <citation type="submission" date="2017-05" db="EMBL/GenBank/DDBJ databases">
        <authorList>
            <person name="Varghese N."/>
            <person name="Submissions S."/>
        </authorList>
    </citation>
    <scope>NUCLEOTIDE SEQUENCE [LARGE SCALE GENOMIC DNA]</scope>
    <source>
        <strain evidence="4 5">DSM 29506</strain>
    </source>
</reference>
<dbReference type="PANTHER" id="PTHR30329">
    <property type="entry name" value="STATOR ELEMENT OF FLAGELLAR MOTOR COMPLEX"/>
    <property type="match status" value="1"/>
</dbReference>
<keyword evidence="5" id="KW-1185">Reference proteome</keyword>
<dbReference type="CDD" id="cd07185">
    <property type="entry name" value="OmpA_C-like"/>
    <property type="match status" value="1"/>
</dbReference>
<dbReference type="AlphaFoldDB" id="A0A521FMB4"/>
<dbReference type="InterPro" id="IPR006665">
    <property type="entry name" value="OmpA-like"/>
</dbReference>
<keyword evidence="1" id="KW-0472">Membrane</keyword>
<accession>A0A521FMB4</accession>
<dbReference type="PROSITE" id="PS51123">
    <property type="entry name" value="OMPA_2"/>
    <property type="match status" value="1"/>
</dbReference>
<keyword evidence="2" id="KW-0732">Signal</keyword>
<dbReference type="InterPro" id="IPR050330">
    <property type="entry name" value="Bact_OuterMem_StrucFunc"/>
</dbReference>
<dbReference type="EMBL" id="FXTO01000036">
    <property type="protein sequence ID" value="SMO97363.1"/>
    <property type="molecule type" value="Genomic_DNA"/>
</dbReference>
<evidence type="ECO:0000256" key="2">
    <source>
        <dbReference type="SAM" id="SignalP"/>
    </source>
</evidence>
<gene>
    <name evidence="4" type="ORF">SAMN06265173_1365</name>
</gene>
<proteinExistence type="predicted"/>
<dbReference type="PANTHER" id="PTHR30329:SF21">
    <property type="entry name" value="LIPOPROTEIN YIAD-RELATED"/>
    <property type="match status" value="1"/>
</dbReference>
<dbReference type="Proteomes" id="UP000316030">
    <property type="component" value="Unassembled WGS sequence"/>
</dbReference>
<dbReference type="InterPro" id="IPR036737">
    <property type="entry name" value="OmpA-like_sf"/>
</dbReference>
<dbReference type="GO" id="GO:0016020">
    <property type="term" value="C:membrane"/>
    <property type="evidence" value="ECO:0007669"/>
    <property type="project" value="UniProtKB-UniRule"/>
</dbReference>
<feature type="signal peptide" evidence="2">
    <location>
        <begin position="1"/>
        <end position="29"/>
    </location>
</feature>
<feature type="chain" id="PRO_5021696909" evidence="2">
    <location>
        <begin position="30"/>
        <end position="192"/>
    </location>
</feature>
<evidence type="ECO:0000313" key="5">
    <source>
        <dbReference type="Proteomes" id="UP000316030"/>
    </source>
</evidence>
<evidence type="ECO:0000256" key="1">
    <source>
        <dbReference type="PROSITE-ProRule" id="PRU00473"/>
    </source>
</evidence>
<evidence type="ECO:0000259" key="3">
    <source>
        <dbReference type="PROSITE" id="PS51123"/>
    </source>
</evidence>
<feature type="domain" description="OmpA-like" evidence="3">
    <location>
        <begin position="82"/>
        <end position="192"/>
    </location>
</feature>
<protein>
    <submittedName>
        <fullName evidence="4">Outer membrane protein OmpA</fullName>
    </submittedName>
</protein>